<accession>A0ABS3WXJ1</accession>
<comment type="caution">
    <text evidence="1">The sequence shown here is derived from an EMBL/GenBank/DDBJ whole genome shotgun (WGS) entry which is preliminary data.</text>
</comment>
<evidence type="ECO:0008006" key="3">
    <source>
        <dbReference type="Google" id="ProtNLM"/>
    </source>
</evidence>
<reference evidence="1 2" key="1">
    <citation type="submission" date="2021-02" db="EMBL/GenBank/DDBJ databases">
        <title>Streptomyces spirodelae sp. nov., isolated from duckweed.</title>
        <authorList>
            <person name="Saimee Y."/>
            <person name="Duangmal K."/>
        </authorList>
    </citation>
    <scope>NUCLEOTIDE SEQUENCE [LARGE SCALE GENOMIC DNA]</scope>
    <source>
        <strain evidence="1 2">DW4-2</strain>
    </source>
</reference>
<evidence type="ECO:0000313" key="2">
    <source>
        <dbReference type="Proteomes" id="UP001518976"/>
    </source>
</evidence>
<protein>
    <recommendedName>
        <fullName evidence="3">TetR family transcriptional regulator</fullName>
    </recommendedName>
</protein>
<dbReference type="Proteomes" id="UP001518976">
    <property type="component" value="Unassembled WGS sequence"/>
</dbReference>
<name>A0ABS3WXJ1_9ACTN</name>
<organism evidence="1 2">
    <name type="scientific">Streptomyces spirodelae</name>
    <dbReference type="NCBI Taxonomy" id="2812904"/>
    <lineage>
        <taxon>Bacteria</taxon>
        <taxon>Bacillati</taxon>
        <taxon>Actinomycetota</taxon>
        <taxon>Actinomycetes</taxon>
        <taxon>Kitasatosporales</taxon>
        <taxon>Streptomycetaceae</taxon>
        <taxon>Streptomyces</taxon>
    </lineage>
</organism>
<sequence length="62" mass="6844">MAPLARAGPPDGRRAHPRFVLATVESLTHRFMGRDPHFDATDLTAQIVTMTLAYLHTSGTLR</sequence>
<evidence type="ECO:0000313" key="1">
    <source>
        <dbReference type="EMBL" id="MBO8187537.1"/>
    </source>
</evidence>
<proteinExistence type="predicted"/>
<dbReference type="EMBL" id="JAFFZN010000017">
    <property type="protein sequence ID" value="MBO8187537.1"/>
    <property type="molecule type" value="Genomic_DNA"/>
</dbReference>
<keyword evidence="2" id="KW-1185">Reference proteome</keyword>
<gene>
    <name evidence="1" type="ORF">JW592_19020</name>
</gene>